<proteinExistence type="inferred from homology"/>
<dbReference type="InterPro" id="IPR036390">
    <property type="entry name" value="WH_DNA-bd_sf"/>
</dbReference>
<organism evidence="9 10">
    <name type="scientific">Zongyangia hominis</name>
    <dbReference type="NCBI Taxonomy" id="2763677"/>
    <lineage>
        <taxon>Bacteria</taxon>
        <taxon>Bacillati</taxon>
        <taxon>Bacillota</taxon>
        <taxon>Clostridia</taxon>
        <taxon>Eubacteriales</taxon>
        <taxon>Oscillospiraceae</taxon>
        <taxon>Zongyangia</taxon>
    </lineage>
</organism>
<feature type="DNA-binding region" description="H-T-H motif" evidence="7">
    <location>
        <begin position="17"/>
        <end position="56"/>
    </location>
</feature>
<dbReference type="NCBIfam" id="NF003994">
    <property type="entry name" value="PRK05472.2-3"/>
    <property type="match status" value="1"/>
</dbReference>
<gene>
    <name evidence="7" type="primary">rex</name>
    <name evidence="9" type="ORF">H8709_09005</name>
</gene>
<evidence type="ECO:0000259" key="8">
    <source>
        <dbReference type="SMART" id="SM00881"/>
    </source>
</evidence>
<dbReference type="InterPro" id="IPR009718">
    <property type="entry name" value="Rex_DNA-bd_C_dom"/>
</dbReference>
<dbReference type="Proteomes" id="UP000660861">
    <property type="component" value="Unassembled WGS sequence"/>
</dbReference>
<comment type="subcellular location">
    <subcellularLocation>
        <location evidence="7">Cytoplasm</location>
    </subcellularLocation>
</comment>
<evidence type="ECO:0000256" key="1">
    <source>
        <dbReference type="ARBA" id="ARBA00022490"/>
    </source>
</evidence>
<dbReference type="Pfam" id="PF02629">
    <property type="entry name" value="CoA_binding"/>
    <property type="match status" value="1"/>
</dbReference>
<dbReference type="PANTHER" id="PTHR35786:SF1">
    <property type="entry name" value="REDOX-SENSING TRANSCRIPTIONAL REPRESSOR REX 1"/>
    <property type="match status" value="1"/>
</dbReference>
<comment type="subunit">
    <text evidence="7">Homodimer.</text>
</comment>
<dbReference type="GO" id="GO:0051775">
    <property type="term" value="P:response to redox state"/>
    <property type="evidence" value="ECO:0007669"/>
    <property type="project" value="InterPro"/>
</dbReference>
<dbReference type="InterPro" id="IPR022876">
    <property type="entry name" value="Tscrpt_rep_Rex"/>
</dbReference>
<feature type="binding site" evidence="7">
    <location>
        <begin position="91"/>
        <end position="96"/>
    </location>
    <ligand>
        <name>NAD(+)</name>
        <dbReference type="ChEBI" id="CHEBI:57540"/>
    </ligand>
</feature>
<keyword evidence="2 7" id="KW-0678">Repressor</keyword>
<dbReference type="Pfam" id="PF06971">
    <property type="entry name" value="Put_DNA-bind_N"/>
    <property type="match status" value="1"/>
</dbReference>
<dbReference type="Gene3D" id="3.40.50.720">
    <property type="entry name" value="NAD(P)-binding Rossmann-like Domain"/>
    <property type="match status" value="1"/>
</dbReference>
<evidence type="ECO:0000256" key="5">
    <source>
        <dbReference type="ARBA" id="ARBA00023125"/>
    </source>
</evidence>
<comment type="similarity">
    <text evidence="7">Belongs to the transcriptional regulatory Rex family.</text>
</comment>
<dbReference type="HAMAP" id="MF_01131">
    <property type="entry name" value="Rex"/>
    <property type="match status" value="1"/>
</dbReference>
<protein>
    <recommendedName>
        <fullName evidence="7">Redox-sensing transcriptional repressor Rex</fullName>
    </recommendedName>
</protein>
<keyword evidence="10" id="KW-1185">Reference proteome</keyword>
<dbReference type="InterPro" id="IPR036291">
    <property type="entry name" value="NAD(P)-bd_dom_sf"/>
</dbReference>
<dbReference type="PANTHER" id="PTHR35786">
    <property type="entry name" value="REDOX-SENSING TRANSCRIPTIONAL REPRESSOR REX"/>
    <property type="match status" value="1"/>
</dbReference>
<dbReference type="Gene3D" id="1.10.10.10">
    <property type="entry name" value="Winged helix-like DNA-binding domain superfamily/Winged helix DNA-binding domain"/>
    <property type="match status" value="1"/>
</dbReference>
<dbReference type="SUPFAM" id="SSF46785">
    <property type="entry name" value="Winged helix' DNA-binding domain"/>
    <property type="match status" value="1"/>
</dbReference>
<keyword evidence="4 7" id="KW-0520">NAD</keyword>
<evidence type="ECO:0000256" key="6">
    <source>
        <dbReference type="ARBA" id="ARBA00023163"/>
    </source>
</evidence>
<dbReference type="SUPFAM" id="SSF51735">
    <property type="entry name" value="NAD(P)-binding Rossmann-fold domains"/>
    <property type="match status" value="1"/>
</dbReference>
<dbReference type="NCBIfam" id="NF003990">
    <property type="entry name" value="PRK05472.1-4"/>
    <property type="match status" value="1"/>
</dbReference>
<evidence type="ECO:0000256" key="4">
    <source>
        <dbReference type="ARBA" id="ARBA00023027"/>
    </source>
</evidence>
<dbReference type="EMBL" id="JACRTC010000006">
    <property type="protein sequence ID" value="MBC8570964.1"/>
    <property type="molecule type" value="Genomic_DNA"/>
</dbReference>
<keyword evidence="3 7" id="KW-0805">Transcription regulation</keyword>
<evidence type="ECO:0000256" key="2">
    <source>
        <dbReference type="ARBA" id="ARBA00022491"/>
    </source>
</evidence>
<dbReference type="SMART" id="SM00881">
    <property type="entry name" value="CoA_binding"/>
    <property type="match status" value="1"/>
</dbReference>
<name>A0A926EEH2_9FIRM</name>
<dbReference type="InterPro" id="IPR036388">
    <property type="entry name" value="WH-like_DNA-bd_sf"/>
</dbReference>
<dbReference type="NCBIfam" id="NF003995">
    <property type="entry name" value="PRK05472.2-4"/>
    <property type="match status" value="1"/>
</dbReference>
<dbReference type="AlphaFoldDB" id="A0A926EEH2"/>
<dbReference type="GO" id="GO:0005737">
    <property type="term" value="C:cytoplasm"/>
    <property type="evidence" value="ECO:0007669"/>
    <property type="project" value="UniProtKB-SubCell"/>
</dbReference>
<accession>A0A926EEH2</accession>
<keyword evidence="1 7" id="KW-0963">Cytoplasm</keyword>
<evidence type="ECO:0000256" key="7">
    <source>
        <dbReference type="HAMAP-Rule" id="MF_01131"/>
    </source>
</evidence>
<dbReference type="RefSeq" id="WP_262398057.1">
    <property type="nucleotide sequence ID" value="NZ_JACRTC010000006.1"/>
</dbReference>
<comment type="caution">
    <text evidence="9">The sequence shown here is derived from an EMBL/GenBank/DDBJ whole genome shotgun (WGS) entry which is preliminary data.</text>
</comment>
<feature type="domain" description="CoA-binding" evidence="8">
    <location>
        <begin position="80"/>
        <end position="181"/>
    </location>
</feature>
<evidence type="ECO:0000313" key="10">
    <source>
        <dbReference type="Proteomes" id="UP000660861"/>
    </source>
</evidence>
<dbReference type="InterPro" id="IPR003781">
    <property type="entry name" value="CoA-bd"/>
</dbReference>
<dbReference type="GO" id="GO:0003700">
    <property type="term" value="F:DNA-binding transcription factor activity"/>
    <property type="evidence" value="ECO:0007669"/>
    <property type="project" value="UniProtKB-UniRule"/>
</dbReference>
<keyword evidence="5 7" id="KW-0238">DNA-binding</keyword>
<dbReference type="NCBIfam" id="NF003996">
    <property type="entry name" value="PRK05472.2-5"/>
    <property type="match status" value="1"/>
</dbReference>
<comment type="function">
    <text evidence="7">Modulates transcription in response to changes in cellular NADH/NAD(+) redox state.</text>
</comment>
<reference evidence="9" key="1">
    <citation type="submission" date="2020-08" db="EMBL/GenBank/DDBJ databases">
        <title>Genome public.</title>
        <authorList>
            <person name="Liu C."/>
            <person name="Sun Q."/>
        </authorList>
    </citation>
    <scope>NUCLEOTIDE SEQUENCE</scope>
    <source>
        <strain evidence="9">NSJ-54</strain>
    </source>
</reference>
<sequence length="222" mass="24875">MAKHENVSLSVIRRLPRYYRFLGDLLKNGIHRISSRELSLKMGVTASQIRQDLNCFGGFGQQGYGYNVEALHKEIGSILGIDKGLDIILLGAGNLGRAIASHMSFDSRGFNLIGIFDVSEDIIGQTIRGIRVSHADTLPEFCRQRRPKVAMLCIPKNSAQEIADNLVELGIRGFWNFSHYDLALDYDNIVVENVHLGDSLMTLCYRVNEVLEQNPEGPQEKE</sequence>
<keyword evidence="6 7" id="KW-0804">Transcription</keyword>
<evidence type="ECO:0000256" key="3">
    <source>
        <dbReference type="ARBA" id="ARBA00023015"/>
    </source>
</evidence>
<dbReference type="GO" id="GO:0003677">
    <property type="term" value="F:DNA binding"/>
    <property type="evidence" value="ECO:0007669"/>
    <property type="project" value="UniProtKB-UniRule"/>
</dbReference>
<evidence type="ECO:0000313" key="9">
    <source>
        <dbReference type="EMBL" id="MBC8570964.1"/>
    </source>
</evidence>
<dbReference type="GO" id="GO:0045892">
    <property type="term" value="P:negative regulation of DNA-templated transcription"/>
    <property type="evidence" value="ECO:0007669"/>
    <property type="project" value="InterPro"/>
</dbReference>